<proteinExistence type="predicted"/>
<protein>
    <submittedName>
        <fullName evidence="1">Uncharacterized protein</fullName>
    </submittedName>
</protein>
<dbReference type="AlphaFoldDB" id="A0A1V8RTE4"/>
<reference evidence="1 2" key="1">
    <citation type="journal article" date="2016" name="Int. J. Syst. Evol. Microbiol.">
        <title>Pseudaminobacter manganicus sp. nov., isolated from sludge of a manganese mine.</title>
        <authorList>
            <person name="Li J."/>
            <person name="Huang J."/>
            <person name="Liao S."/>
            <person name="Wang G."/>
        </authorList>
    </citation>
    <scope>NUCLEOTIDE SEQUENCE [LARGE SCALE GENOMIC DNA]</scope>
    <source>
        <strain evidence="1 2">JH-7</strain>
    </source>
</reference>
<organism evidence="1 2">
    <name type="scientific">Manganibacter manganicus</name>
    <dbReference type="NCBI Taxonomy" id="1873176"/>
    <lineage>
        <taxon>Bacteria</taxon>
        <taxon>Pseudomonadati</taxon>
        <taxon>Pseudomonadota</taxon>
        <taxon>Alphaproteobacteria</taxon>
        <taxon>Hyphomicrobiales</taxon>
        <taxon>Phyllobacteriaceae</taxon>
        <taxon>Manganibacter</taxon>
    </lineage>
</organism>
<sequence>MGKVDTVMRGAADILSAGLADEISAGGDALFNPVFGTGNDGDSFSERYDRNLAEQRDIDRSDAKDRFAYRLGGQLAGGVGSGVALAKGGLSLAANAAQSGKGWMARLLGGAADGGIAMAAHGFGSGEDGARNRVWNAARNVPTGMALGTVGEGVATGLGNLAGRVFRGSSEVAPGANLAANVAEAQQFGIPLSRAQATRSVPQANIENQLRSQGAMQGFDDAQRRAVGQSVDDVQSRLANGAPAISGQAAPYDDVASSLRRKRDALKAASQDAYEASVNNPNVLVDGEAVRSLPDFIRGKLDADNILIDPMYHTGAARALRFVNDYLARLPTAAKSSDSATPMLSGPAGEVKSVDAQLRWIENLRAGLRKNFPPVGQDAPGLKAISSAIDDWTDDVFERGLVSGSDDVLQKLKTARSKWSEYKGMSEPRSKIGNRLNPRYEAQARVRSIMDKDMSPEEIGKILWGTSVASPKASAHMTALELRKVLGPDSPQWNAIRQSFWLRATRAGDQEMNPSQIAKNLHGFLKGDGKGVADVLFSEAERKMMTAYSNVMRVLSPAKAGLNGSNTANRLMPTLRKYASGIMGALSAGGALYGGLGPLEASGVGAIATTSLRGLSGLANASRASAAVRMPVPANSSGVGGAVLRGGALPMLVDQNKGKVSVFKRP</sequence>
<dbReference type="STRING" id="1873176.BFN67_13805"/>
<name>A0A1V8RTE4_9HYPH</name>
<evidence type="ECO:0000313" key="2">
    <source>
        <dbReference type="Proteomes" id="UP000191905"/>
    </source>
</evidence>
<dbReference type="Proteomes" id="UP000191905">
    <property type="component" value="Unassembled WGS sequence"/>
</dbReference>
<comment type="caution">
    <text evidence="1">The sequence shown here is derived from an EMBL/GenBank/DDBJ whole genome shotgun (WGS) entry which is preliminary data.</text>
</comment>
<keyword evidence="2" id="KW-1185">Reference proteome</keyword>
<gene>
    <name evidence="1" type="ORF">BFN67_13805</name>
</gene>
<evidence type="ECO:0000313" key="1">
    <source>
        <dbReference type="EMBL" id="OQM76457.1"/>
    </source>
</evidence>
<accession>A0A1V8RTE4</accession>
<dbReference type="EMBL" id="MDET01000007">
    <property type="protein sequence ID" value="OQM76457.1"/>
    <property type="molecule type" value="Genomic_DNA"/>
</dbReference>